<evidence type="ECO:0000313" key="1">
    <source>
        <dbReference type="EMBL" id="EMR02917.1"/>
    </source>
</evidence>
<proteinExistence type="predicted"/>
<evidence type="ECO:0000313" key="2">
    <source>
        <dbReference type="Proteomes" id="UP000011910"/>
    </source>
</evidence>
<reference evidence="1 2" key="1">
    <citation type="journal article" date="2013" name="Genome Announc.">
        <title>Draft Genome Sequence of Cesiribacter andamanensis Strain AMV16T, Isolated from a Soil Sample from a Mud Volcano in the Andaman Islands, India.</title>
        <authorList>
            <person name="Shivaji S."/>
            <person name="Ara S."/>
            <person name="Begum Z."/>
            <person name="Srinivas T.N."/>
            <person name="Singh A."/>
            <person name="Kumar Pinnaka A."/>
        </authorList>
    </citation>
    <scope>NUCLEOTIDE SEQUENCE [LARGE SCALE GENOMIC DNA]</scope>
    <source>
        <strain evidence="1 2">AMV16</strain>
    </source>
</reference>
<sequence length="88" mass="10392">MEFNKNRFFKQINGMDKFRIHYKCNKTPKANSGLEGFTVDRTYTGRSFNGLFEVTPQWGNGKQTKLLKRQEFEEYFEVLPLAFLQQSA</sequence>
<comment type="caution">
    <text evidence="1">The sequence shown here is derived from an EMBL/GenBank/DDBJ whole genome shotgun (WGS) entry which is preliminary data.</text>
</comment>
<dbReference type="Proteomes" id="UP000011910">
    <property type="component" value="Unassembled WGS sequence"/>
</dbReference>
<protein>
    <submittedName>
        <fullName evidence="1">Uncharacterized protein</fullName>
    </submittedName>
</protein>
<gene>
    <name evidence="1" type="ORF">ADICEAN_01955</name>
</gene>
<dbReference type="AlphaFoldDB" id="M7N6L1"/>
<dbReference type="EMBL" id="AODQ01000041">
    <property type="protein sequence ID" value="EMR02917.1"/>
    <property type="molecule type" value="Genomic_DNA"/>
</dbReference>
<dbReference type="eggNOG" id="ENOG502ZUT0">
    <property type="taxonomic scope" value="Bacteria"/>
</dbReference>
<accession>M7N6L1</accession>
<keyword evidence="2" id="KW-1185">Reference proteome</keyword>
<name>M7N6L1_9BACT</name>
<organism evidence="1 2">
    <name type="scientific">Cesiribacter andamanensis AMV16</name>
    <dbReference type="NCBI Taxonomy" id="1279009"/>
    <lineage>
        <taxon>Bacteria</taxon>
        <taxon>Pseudomonadati</taxon>
        <taxon>Bacteroidota</taxon>
        <taxon>Cytophagia</taxon>
        <taxon>Cytophagales</taxon>
        <taxon>Cesiribacteraceae</taxon>
        <taxon>Cesiribacter</taxon>
    </lineage>
</organism>